<protein>
    <submittedName>
        <fullName evidence="1">Uncharacterized protein</fullName>
    </submittedName>
</protein>
<evidence type="ECO:0000313" key="2">
    <source>
        <dbReference type="Proteomes" id="UP000254326"/>
    </source>
</evidence>
<dbReference type="RefSeq" id="WP_115466275.1">
    <property type="nucleotide sequence ID" value="NZ_QKRA01000001.1"/>
</dbReference>
<comment type="caution">
    <text evidence="1">The sequence shown here is derived from an EMBL/GenBank/DDBJ whole genome shotgun (WGS) entry which is preliminary data.</text>
</comment>
<dbReference type="CDD" id="cd01048">
    <property type="entry name" value="Ferritin_like_AB2"/>
    <property type="match status" value="1"/>
</dbReference>
<dbReference type="InterPro" id="IPR012347">
    <property type="entry name" value="Ferritin-like"/>
</dbReference>
<accession>A0A370UD22</accession>
<proteinExistence type="predicted"/>
<dbReference type="OrthoDB" id="573482at2"/>
<name>A0A370UD22_9GAMM</name>
<dbReference type="InterPro" id="IPR019243">
    <property type="entry name" value="DUF2202"/>
</dbReference>
<keyword evidence="2" id="KW-1185">Reference proteome</keyword>
<dbReference type="SUPFAM" id="SSF47240">
    <property type="entry name" value="Ferritin-like"/>
    <property type="match status" value="1"/>
</dbReference>
<organism evidence="1 2">
    <name type="scientific">Marinomonas piezotolerans</name>
    <dbReference type="NCBI Taxonomy" id="2213058"/>
    <lineage>
        <taxon>Bacteria</taxon>
        <taxon>Pseudomonadati</taxon>
        <taxon>Pseudomonadota</taxon>
        <taxon>Gammaproteobacteria</taxon>
        <taxon>Oceanospirillales</taxon>
        <taxon>Oceanospirillaceae</taxon>
        <taxon>Marinomonas</taxon>
    </lineage>
</organism>
<evidence type="ECO:0000313" key="1">
    <source>
        <dbReference type="EMBL" id="RDL45686.1"/>
    </source>
</evidence>
<reference evidence="1 2" key="1">
    <citation type="submission" date="2018-06" db="EMBL/GenBank/DDBJ databases">
        <title>Marinomonas sp. YLB-05 draft genome sequence.</title>
        <authorList>
            <person name="Yu L."/>
            <person name="Tang X."/>
        </authorList>
    </citation>
    <scope>NUCLEOTIDE SEQUENCE [LARGE SCALE GENOMIC DNA]</scope>
    <source>
        <strain evidence="1 2">YLB-05</strain>
    </source>
</reference>
<gene>
    <name evidence="1" type="ORF">DN730_01155</name>
</gene>
<dbReference type="EMBL" id="QKRA01000001">
    <property type="protein sequence ID" value="RDL45686.1"/>
    <property type="molecule type" value="Genomic_DNA"/>
</dbReference>
<dbReference type="Proteomes" id="UP000254326">
    <property type="component" value="Unassembled WGS sequence"/>
</dbReference>
<dbReference type="AlphaFoldDB" id="A0A370UD22"/>
<dbReference type="Gene3D" id="1.20.1260.10">
    <property type="match status" value="1"/>
</dbReference>
<dbReference type="InterPro" id="IPR009078">
    <property type="entry name" value="Ferritin-like_SF"/>
</dbReference>
<sequence length="169" mass="19110">MTIKKKVLLGVLILGGAISYSPLYADEVGYGAHGAENTIDAELTLESMLNYAIEDEYLARGEYQKIIATFGSERPFTNILKAEEKHITWLEPLFIKYNINIPEDRGMEEAVIPDDFDATFAIGVDAEIANIDMYTRFLAQDLPSDVRDVFERLRNASENHLAAFQKRMK</sequence>